<keyword evidence="2" id="KW-0560">Oxidoreductase</keyword>
<dbReference type="Proteomes" id="UP000236340">
    <property type="component" value="Unassembled WGS sequence"/>
</dbReference>
<evidence type="ECO:0000313" key="5">
    <source>
        <dbReference type="Proteomes" id="UP000236340"/>
    </source>
</evidence>
<accession>A0A2K2H5U1</accession>
<dbReference type="AlphaFoldDB" id="A0A2K2H5U1"/>
<protein>
    <recommendedName>
        <fullName evidence="3">NADH:flavin oxidoreductase/NADH oxidase N-terminal domain-containing protein</fullName>
    </recommendedName>
</protein>
<dbReference type="SUPFAM" id="SSF51395">
    <property type="entry name" value="FMN-linked oxidoreductases"/>
    <property type="match status" value="1"/>
</dbReference>
<organism evidence="4 5">
    <name type="scientific">Geothermobacter hydrogeniphilus</name>
    <dbReference type="NCBI Taxonomy" id="1969733"/>
    <lineage>
        <taxon>Bacteria</taxon>
        <taxon>Pseudomonadati</taxon>
        <taxon>Thermodesulfobacteriota</taxon>
        <taxon>Desulfuromonadia</taxon>
        <taxon>Desulfuromonadales</taxon>
        <taxon>Geothermobacteraceae</taxon>
        <taxon>Geothermobacter</taxon>
    </lineage>
</organism>
<dbReference type="Gene3D" id="3.20.20.70">
    <property type="entry name" value="Aldolase class I"/>
    <property type="match status" value="1"/>
</dbReference>
<evidence type="ECO:0000259" key="3">
    <source>
        <dbReference type="Pfam" id="PF00724"/>
    </source>
</evidence>
<dbReference type="InterPro" id="IPR051799">
    <property type="entry name" value="NADH_flavin_oxidoreductase"/>
</dbReference>
<sequence>MPPSRQLLQTAAINRLRLRNRLVRSATWEGMCDPRGIPGEDLIDRYRQLAAGGVGLIITGFAYVAQEGKLLPGALGLQDDASARAVRQLVEVVHAAGGRICAQLGHAGGQTRRDICGTTPSLHRRCSWTSTRSSRRR</sequence>
<dbReference type="Pfam" id="PF00724">
    <property type="entry name" value="Oxidored_FMN"/>
    <property type="match status" value="1"/>
</dbReference>
<dbReference type="InterPro" id="IPR001155">
    <property type="entry name" value="OxRdtase_FMN_N"/>
</dbReference>
<dbReference type="InterPro" id="IPR013785">
    <property type="entry name" value="Aldolase_TIM"/>
</dbReference>
<keyword evidence="1" id="KW-0285">Flavoprotein</keyword>
<name>A0A2K2H5U1_9BACT</name>
<dbReference type="PANTHER" id="PTHR43656">
    <property type="entry name" value="BINDING OXIDOREDUCTASE, PUTATIVE (AFU_ORTHOLOGUE AFUA_2G08260)-RELATED"/>
    <property type="match status" value="1"/>
</dbReference>
<reference evidence="4 5" key="1">
    <citation type="journal article" date="2018" name="Genome Announc.">
        <title>Genome Sequence of Geothermobacter sp. HR-1 Iron Reducer from the Loihi Seamount.</title>
        <authorList>
            <person name="Smith H."/>
            <person name="Abuyen K."/>
            <person name="Tremblay J."/>
            <person name="Savalia P."/>
            <person name="Perez-Rodriguez I."/>
            <person name="Emerson D."/>
            <person name="Tully B."/>
            <person name="Amend J."/>
        </authorList>
    </citation>
    <scope>NUCLEOTIDE SEQUENCE [LARGE SCALE GENOMIC DNA]</scope>
    <source>
        <strain evidence="4 5">HR-1</strain>
    </source>
</reference>
<dbReference type="GO" id="GO:0010181">
    <property type="term" value="F:FMN binding"/>
    <property type="evidence" value="ECO:0007669"/>
    <property type="project" value="InterPro"/>
</dbReference>
<evidence type="ECO:0000256" key="2">
    <source>
        <dbReference type="ARBA" id="ARBA00023002"/>
    </source>
</evidence>
<dbReference type="EMBL" id="PPFX01000061">
    <property type="protein sequence ID" value="PNU18621.1"/>
    <property type="molecule type" value="Genomic_DNA"/>
</dbReference>
<gene>
    <name evidence="4" type="ORF">C2E25_16705</name>
</gene>
<evidence type="ECO:0000256" key="1">
    <source>
        <dbReference type="ARBA" id="ARBA00022630"/>
    </source>
</evidence>
<proteinExistence type="predicted"/>
<evidence type="ECO:0000313" key="4">
    <source>
        <dbReference type="EMBL" id="PNU18621.1"/>
    </source>
</evidence>
<comment type="caution">
    <text evidence="4">The sequence shown here is derived from an EMBL/GenBank/DDBJ whole genome shotgun (WGS) entry which is preliminary data.</text>
</comment>
<dbReference type="PANTHER" id="PTHR43656:SF2">
    <property type="entry name" value="BINDING OXIDOREDUCTASE, PUTATIVE (AFU_ORTHOLOGUE AFUA_2G08260)-RELATED"/>
    <property type="match status" value="1"/>
</dbReference>
<dbReference type="RefSeq" id="WP_103116854.1">
    <property type="nucleotide sequence ID" value="NZ_PPFX01000061.1"/>
</dbReference>
<dbReference type="GO" id="GO:0016491">
    <property type="term" value="F:oxidoreductase activity"/>
    <property type="evidence" value="ECO:0007669"/>
    <property type="project" value="UniProtKB-KW"/>
</dbReference>
<dbReference type="OrthoDB" id="8523426at2"/>
<feature type="domain" description="NADH:flavin oxidoreductase/NADH oxidase N-terminal" evidence="3">
    <location>
        <begin position="13"/>
        <end position="114"/>
    </location>
</feature>